<keyword evidence="3" id="KW-1185">Reference proteome</keyword>
<dbReference type="InterPro" id="IPR001387">
    <property type="entry name" value="Cro/C1-type_HTH"/>
</dbReference>
<proteinExistence type="predicted"/>
<dbReference type="PROSITE" id="PS50943">
    <property type="entry name" value="HTH_CROC1"/>
    <property type="match status" value="1"/>
</dbReference>
<dbReference type="Pfam" id="PF19054">
    <property type="entry name" value="DUF5753"/>
    <property type="match status" value="1"/>
</dbReference>
<dbReference type="Proteomes" id="UP000774570">
    <property type="component" value="Unassembled WGS sequence"/>
</dbReference>
<dbReference type="SMART" id="SM00530">
    <property type="entry name" value="HTH_XRE"/>
    <property type="match status" value="1"/>
</dbReference>
<dbReference type="RefSeq" id="WP_220165741.1">
    <property type="nucleotide sequence ID" value="NZ_JAIBOA010000006.1"/>
</dbReference>
<name>A0ABS7FSE0_9ACTN</name>
<dbReference type="CDD" id="cd00093">
    <property type="entry name" value="HTH_XRE"/>
    <property type="match status" value="1"/>
</dbReference>
<evidence type="ECO:0000313" key="2">
    <source>
        <dbReference type="EMBL" id="MBW8482880.1"/>
    </source>
</evidence>
<feature type="domain" description="HTH cro/C1-type" evidence="1">
    <location>
        <begin position="18"/>
        <end position="73"/>
    </location>
</feature>
<sequence length="287" mass="31137">MPIEHGPTSRHRRLAAELRRLREQTTGLAPEAAAGAIGWSRTKLVRIETATIMPSVEDVGKILATYGAPDEAIKLALVKLARDVRSGQRGWWAAYGDVLAGSYAELEDAADIIRSWQIQLVPGLLQTEDYARAIMAAGHDDPDDIDRRVQARMTRRTLLTRQNAPRLDVVLAEEVLHRPVGGPAIMADQLCALLAAGRRPNVCIRVVPTAAGQYPAIGAGAMILFEFSAAVELDTAYVETPAGSMYIEDIAQVRRCNVTFDRIASAALSVKESAALIDAVAKEYRNA</sequence>
<organism evidence="2 3">
    <name type="scientific">Actinomadura parmotrematis</name>
    <dbReference type="NCBI Taxonomy" id="2864039"/>
    <lineage>
        <taxon>Bacteria</taxon>
        <taxon>Bacillati</taxon>
        <taxon>Actinomycetota</taxon>
        <taxon>Actinomycetes</taxon>
        <taxon>Streptosporangiales</taxon>
        <taxon>Thermomonosporaceae</taxon>
        <taxon>Actinomadura</taxon>
    </lineage>
</organism>
<dbReference type="SUPFAM" id="SSF47413">
    <property type="entry name" value="lambda repressor-like DNA-binding domains"/>
    <property type="match status" value="1"/>
</dbReference>
<comment type="caution">
    <text evidence="2">The sequence shown here is derived from an EMBL/GenBank/DDBJ whole genome shotgun (WGS) entry which is preliminary data.</text>
</comment>
<evidence type="ECO:0000313" key="3">
    <source>
        <dbReference type="Proteomes" id="UP000774570"/>
    </source>
</evidence>
<accession>A0ABS7FSE0</accession>
<dbReference type="EMBL" id="JAIBOA010000006">
    <property type="protein sequence ID" value="MBW8482880.1"/>
    <property type="molecule type" value="Genomic_DNA"/>
</dbReference>
<dbReference type="InterPro" id="IPR010982">
    <property type="entry name" value="Lambda_DNA-bd_dom_sf"/>
</dbReference>
<evidence type="ECO:0000259" key="1">
    <source>
        <dbReference type="PROSITE" id="PS50943"/>
    </source>
</evidence>
<dbReference type="Pfam" id="PF13560">
    <property type="entry name" value="HTH_31"/>
    <property type="match status" value="1"/>
</dbReference>
<reference evidence="2 3" key="1">
    <citation type="submission" date="2021-07" db="EMBL/GenBank/DDBJ databases">
        <title>Actinomadura sp. PM05-2 isolated from lichen.</title>
        <authorList>
            <person name="Somphong A."/>
            <person name="Phongsopitanun W."/>
            <person name="Tanasupawat S."/>
            <person name="Peongsungnone V."/>
        </authorList>
    </citation>
    <scope>NUCLEOTIDE SEQUENCE [LARGE SCALE GENOMIC DNA]</scope>
    <source>
        <strain evidence="2 3">PM05-2</strain>
    </source>
</reference>
<protein>
    <submittedName>
        <fullName evidence="2">Helix-turn-helix domain-containing protein</fullName>
    </submittedName>
</protein>
<dbReference type="InterPro" id="IPR043917">
    <property type="entry name" value="DUF5753"/>
</dbReference>
<gene>
    <name evidence="2" type="ORF">K1Y72_10905</name>
</gene>